<accession>A0A3F2RUH9</accession>
<dbReference type="GO" id="GO:0005730">
    <property type="term" value="C:nucleolus"/>
    <property type="evidence" value="ECO:0007669"/>
    <property type="project" value="TreeGrafter"/>
</dbReference>
<organism evidence="3 4">
    <name type="scientific">Phytophthora kernoviae</name>
    <dbReference type="NCBI Taxonomy" id="325452"/>
    <lineage>
        <taxon>Eukaryota</taxon>
        <taxon>Sar</taxon>
        <taxon>Stramenopiles</taxon>
        <taxon>Oomycota</taxon>
        <taxon>Peronosporomycetes</taxon>
        <taxon>Peronosporales</taxon>
        <taxon>Peronosporaceae</taxon>
        <taxon>Phytophthora</taxon>
    </lineage>
</organism>
<dbReference type="Proteomes" id="UP000277300">
    <property type="component" value="Unassembled WGS sequence"/>
</dbReference>
<dbReference type="InterPro" id="IPR011989">
    <property type="entry name" value="ARM-like"/>
</dbReference>
<dbReference type="PANTHER" id="PTHR13500">
    <property type="entry name" value="NUCLEOLAR PRERIBOSOMAL-ASSOCIATED PROTEIN 1"/>
    <property type="match status" value="1"/>
</dbReference>
<dbReference type="InterPro" id="IPR016024">
    <property type="entry name" value="ARM-type_fold"/>
</dbReference>
<dbReference type="SUPFAM" id="SSF48371">
    <property type="entry name" value="ARM repeat"/>
    <property type="match status" value="1"/>
</dbReference>
<gene>
    <name evidence="2" type="ORF">BBJ29_006497</name>
    <name evidence="3" type="ORF">BBP00_00003448</name>
</gene>
<dbReference type="GO" id="GO:0000463">
    <property type="term" value="P:maturation of LSU-rRNA from tricistronic rRNA transcript (SSU-rRNA, 5.8S rRNA, LSU-rRNA)"/>
    <property type="evidence" value="ECO:0007669"/>
    <property type="project" value="TreeGrafter"/>
</dbReference>
<dbReference type="GO" id="GO:0000466">
    <property type="term" value="P:maturation of 5.8S rRNA from tricistronic rRNA transcript (SSU-rRNA, 5.8S rRNA, LSU-rRNA)"/>
    <property type="evidence" value="ECO:0007669"/>
    <property type="project" value="TreeGrafter"/>
</dbReference>
<dbReference type="EMBL" id="MBAD02001107">
    <property type="protein sequence ID" value="RLN58474.1"/>
    <property type="molecule type" value="Genomic_DNA"/>
</dbReference>
<dbReference type="OrthoDB" id="72892at2759"/>
<proteinExistence type="predicted"/>
<evidence type="ECO:0000313" key="4">
    <source>
        <dbReference type="Proteomes" id="UP000277300"/>
    </source>
</evidence>
<dbReference type="AlphaFoldDB" id="A0A3F2RUH9"/>
<evidence type="ECO:0000313" key="2">
    <source>
        <dbReference type="EMBL" id="RLN58474.1"/>
    </source>
</evidence>
<evidence type="ECO:0000259" key="1">
    <source>
        <dbReference type="Pfam" id="PF11707"/>
    </source>
</evidence>
<dbReference type="InterPro" id="IPR021714">
    <property type="entry name" value="URB1_N"/>
</dbReference>
<dbReference type="InterPro" id="IPR039844">
    <property type="entry name" value="URB1"/>
</dbReference>
<feature type="domain" description="URB1 N-terminal" evidence="1">
    <location>
        <begin position="93"/>
        <end position="305"/>
    </location>
</feature>
<protein>
    <recommendedName>
        <fullName evidence="1">URB1 N-terminal domain-containing protein</fullName>
    </recommendedName>
</protein>
<evidence type="ECO:0000313" key="3">
    <source>
        <dbReference type="EMBL" id="RLN64443.1"/>
    </source>
</evidence>
<sequence>MATTQTAALRELLLAAERDRQPLDDYIRVFSRSLLLPQLDKPQDDEDQEKDKTEDGAAALRTKFLEIHPQGELLLRIWPEQHGAGTRWERRESFAVFLQVVGHLLQTQMQRDPIQAEGFALRIVREKSALLEKMLSWSDKPLIEFRALDLLGALAGVSGVAARELVRLFNFQCPAFVKMATRRWKKVETVDEETMVKEVPFQLRQAYVDLVLALTACPDKSVHRFATKEGGVTASLFKSMDNDSSEVLTALFARLGELVLRNPEVEHKNKLVVYNGTCVHQLLALLQVEDDEGVRDTALGVLNALFFENGALYVVPKQQALRLFLSKSTAAGSDQGDEASITSEQMYAVKVIRNAVVTIGVNELLHKYLTALAVQLEPQPVSRWFCVASLVQMLLSCSLDAVPDGMPSTKSEDAFSSWCSAQSLAARLVAPGNFRKELSRGIQHGNNLIIYSSLGIMEATLQRYMRLAPALSEAGVAPEVQTELRFLLPSPEALVSLLLKLCASQQRNVALIYVRALTVFRLYLKCIPKAMREVKLDFTKTLAWRYLDNSASGNVEDTIPVPMQSLVIGEIFHFLLALDTPRLRFLFVSGSNAGHSKLLQMLLLTNKETSKVPAGVLMKKSHSG</sequence>
<reference evidence="4 5" key="1">
    <citation type="submission" date="2018-07" db="EMBL/GenBank/DDBJ databases">
        <title>Genome sequencing of oomycete isolates from Chile give support for New Zealand origin for Phytophthora kernoviae and make available the first Nothophytophthora sp. genome.</title>
        <authorList>
            <person name="Studholme D.J."/>
            <person name="Sanfuentes E."/>
            <person name="Panda P."/>
            <person name="Hill R."/>
            <person name="Sambles C."/>
            <person name="Grant M."/>
            <person name="Williams N.M."/>
            <person name="Mcdougal R.L."/>
        </authorList>
    </citation>
    <scope>NUCLEOTIDE SEQUENCE [LARGE SCALE GENOMIC DNA]</scope>
    <source>
        <strain evidence="3">Chile6</strain>
        <strain evidence="2">Chile7</strain>
    </source>
</reference>
<dbReference type="Proteomes" id="UP000284657">
    <property type="component" value="Unassembled WGS sequence"/>
</dbReference>
<dbReference type="Gene3D" id="1.25.10.10">
    <property type="entry name" value="Leucine-rich Repeat Variant"/>
    <property type="match status" value="1"/>
</dbReference>
<dbReference type="EMBL" id="MBDO02000073">
    <property type="protein sequence ID" value="RLN64443.1"/>
    <property type="molecule type" value="Genomic_DNA"/>
</dbReference>
<dbReference type="Pfam" id="PF11707">
    <property type="entry name" value="Npa1"/>
    <property type="match status" value="1"/>
</dbReference>
<dbReference type="PANTHER" id="PTHR13500:SF0">
    <property type="entry name" value="NUCLEOLAR PRE-RIBOSOMAL-ASSOCIATED PROTEIN 1"/>
    <property type="match status" value="1"/>
</dbReference>
<comment type="caution">
    <text evidence="3">The sequence shown here is derived from an EMBL/GenBank/DDBJ whole genome shotgun (WGS) entry which is preliminary data.</text>
</comment>
<evidence type="ECO:0000313" key="5">
    <source>
        <dbReference type="Proteomes" id="UP000284657"/>
    </source>
</evidence>
<name>A0A3F2RUH9_9STRA</name>